<dbReference type="NCBIfam" id="TIGR04057">
    <property type="entry name" value="SusC_RagA_signa"/>
    <property type="match status" value="1"/>
</dbReference>
<dbReference type="Gene3D" id="2.40.170.20">
    <property type="entry name" value="TonB-dependent receptor, beta-barrel domain"/>
    <property type="match status" value="1"/>
</dbReference>
<comment type="similarity">
    <text evidence="8 9">Belongs to the TonB-dependent receptor family.</text>
</comment>
<evidence type="ECO:0000259" key="11">
    <source>
        <dbReference type="Pfam" id="PF07715"/>
    </source>
</evidence>
<sequence length="1112" mass="120866">MNFYALCQHAGGTVLLSTKISRVMKLSAMLLLIGALHVSAAGFSQNISFSGKKVPLEKIFPVIEEQTGYLIFCNYALLSQTKPVTLAVKDMPVKDFLSAILKCQPLEYSIERKTIVISKKAAVPNADQSAPAARDTTITTIGKVTDASGMPVIGATITVKGTSGGTTTNEEGIFILKNVKRNALLVISSIGYERKEITVKGNSIVAQLNRDINKLDETVVIAYGTTTKRLNPGDVTTVTAEEIAKNPVNNVFEAIQGKVPGLFIQQATGQPGGAFSLRLRGSANFASAAPQPLIVVDGVIYPGGTLPMSTNTSYGTADFLKGGSGLNYLNPNDIESISVLKDADATALYGSSGAYGVILITTKKAKPGAPTINANIYTGVSVLGTSPKLMHTQDYLMLRREALKNDGATVSAFDKDLNGTWPEDRYNDFKKQLLGNYAQTTNANLSYGGGTQNTSYLISGSLRSNGNIQRHKGSFKDGSLRFSLNTNTPNNRLSFALSGTYLSSSSDMVPTDFSSSVVFAAPNAPPIFLPDGSINWETGSNDLADDINKQYKNVTNNLLANGTLTYKPIKQLTLRAILGYNNVSGREFMGYPTTTKAPSYANAAAETHSLVNTFEVRTLTVSPYAEYNTTLWGKGDLGVKAGGMIDNKLNNKVEIHGVGFATDALLNNPAAGTTVTSTYSQTPYRSLGFHTVIKFVWDQKYILNLNGRRDGSTKFGSGKKFGNFGSVAAAWIFSEEKAIKNNLPFISYGKLRGSTGIIGGDAIPDYSYLSTYSSFGGTYQGKTGLTTTSLANPLLSWERNKNSEIGLELGFLHDRIYAEANYYWNIASNQLINQSLSTVTGFSGYSINSDAVIRTSGWELALNTSNIRTEDLTWTTRFNISIPTSKLIKLPTHRNLSSAYIVGKPVTGTLLYKYNGVNPQTGYYSFTNAKGTTDDYNSGLVDADKTEFTDLAPKYYGGFQNSIHYKQWALDFSFVFTKRLGKNFLGQSGYTFGFAGMNGGVEWLRRWQKPGDVTDIPKVSTNILDNYFRQDIFNQSTGAYSDASYARLQNVSINYRFKSESLRRFHLRDVTVYLQGQNLWTISRYGGVDPENLDAGTIPPMRIFTAGANITL</sequence>
<keyword evidence="6 8" id="KW-0472">Membrane</keyword>
<evidence type="ECO:0000256" key="7">
    <source>
        <dbReference type="ARBA" id="ARBA00023237"/>
    </source>
</evidence>
<proteinExistence type="inferred from homology"/>
<dbReference type="Gene3D" id="2.60.40.1120">
    <property type="entry name" value="Carboxypeptidase-like, regulatory domain"/>
    <property type="match status" value="1"/>
</dbReference>
<dbReference type="SUPFAM" id="SSF49464">
    <property type="entry name" value="Carboxypeptidase regulatory domain-like"/>
    <property type="match status" value="1"/>
</dbReference>
<dbReference type="InterPro" id="IPR023997">
    <property type="entry name" value="TonB-dep_OMP_SusC/RagA_CS"/>
</dbReference>
<dbReference type="EMBL" id="FOBB01000007">
    <property type="protein sequence ID" value="SEM92093.1"/>
    <property type="molecule type" value="Genomic_DNA"/>
</dbReference>
<keyword evidence="2 8" id="KW-0813">Transport</keyword>
<dbReference type="InterPro" id="IPR023996">
    <property type="entry name" value="TonB-dep_OMP_SusC/RagA"/>
</dbReference>
<dbReference type="GO" id="GO:0009279">
    <property type="term" value="C:cell outer membrane"/>
    <property type="evidence" value="ECO:0007669"/>
    <property type="project" value="UniProtKB-SubCell"/>
</dbReference>
<dbReference type="Gene3D" id="2.170.130.10">
    <property type="entry name" value="TonB-dependent receptor, plug domain"/>
    <property type="match status" value="1"/>
</dbReference>
<evidence type="ECO:0000256" key="6">
    <source>
        <dbReference type="ARBA" id="ARBA00023136"/>
    </source>
</evidence>
<name>A0A1H8CAI1_9BACT</name>
<evidence type="ECO:0000313" key="13">
    <source>
        <dbReference type="Proteomes" id="UP000198984"/>
    </source>
</evidence>
<keyword evidence="5 9" id="KW-0798">TonB box</keyword>
<dbReference type="STRING" id="573321.SAMN04488505_10750"/>
<dbReference type="InterPro" id="IPR037066">
    <property type="entry name" value="Plug_dom_sf"/>
</dbReference>
<dbReference type="InterPro" id="IPR008969">
    <property type="entry name" value="CarboxyPept-like_regulatory"/>
</dbReference>
<keyword evidence="13" id="KW-1185">Reference proteome</keyword>
<dbReference type="Pfam" id="PF13715">
    <property type="entry name" value="CarbopepD_reg_2"/>
    <property type="match status" value="1"/>
</dbReference>
<organism evidence="12 13">
    <name type="scientific">Chitinophaga rupis</name>
    <dbReference type="NCBI Taxonomy" id="573321"/>
    <lineage>
        <taxon>Bacteria</taxon>
        <taxon>Pseudomonadati</taxon>
        <taxon>Bacteroidota</taxon>
        <taxon>Chitinophagia</taxon>
        <taxon>Chitinophagales</taxon>
        <taxon>Chitinophagaceae</taxon>
        <taxon>Chitinophaga</taxon>
    </lineage>
</organism>
<dbReference type="Pfam" id="PF00593">
    <property type="entry name" value="TonB_dep_Rec_b-barrel"/>
    <property type="match status" value="1"/>
</dbReference>
<evidence type="ECO:0000256" key="4">
    <source>
        <dbReference type="ARBA" id="ARBA00022692"/>
    </source>
</evidence>
<dbReference type="InterPro" id="IPR039426">
    <property type="entry name" value="TonB-dep_rcpt-like"/>
</dbReference>
<evidence type="ECO:0000256" key="5">
    <source>
        <dbReference type="ARBA" id="ARBA00023077"/>
    </source>
</evidence>
<dbReference type="Proteomes" id="UP000198984">
    <property type="component" value="Unassembled WGS sequence"/>
</dbReference>
<dbReference type="InterPro" id="IPR036942">
    <property type="entry name" value="Beta-barrel_TonB_sf"/>
</dbReference>
<keyword evidence="7 8" id="KW-0998">Cell outer membrane</keyword>
<dbReference type="InterPro" id="IPR012910">
    <property type="entry name" value="Plug_dom"/>
</dbReference>
<reference evidence="12 13" key="1">
    <citation type="submission" date="2016-10" db="EMBL/GenBank/DDBJ databases">
        <authorList>
            <person name="de Groot N.N."/>
        </authorList>
    </citation>
    <scope>NUCLEOTIDE SEQUENCE [LARGE SCALE GENOMIC DNA]</scope>
    <source>
        <strain evidence="12 13">DSM 21039</strain>
    </source>
</reference>
<evidence type="ECO:0000256" key="2">
    <source>
        <dbReference type="ARBA" id="ARBA00022448"/>
    </source>
</evidence>
<evidence type="ECO:0000256" key="3">
    <source>
        <dbReference type="ARBA" id="ARBA00022452"/>
    </source>
</evidence>
<comment type="subcellular location">
    <subcellularLocation>
        <location evidence="1 8">Cell outer membrane</location>
        <topology evidence="1 8">Multi-pass membrane protein</topology>
    </subcellularLocation>
</comment>
<evidence type="ECO:0000313" key="12">
    <source>
        <dbReference type="EMBL" id="SEM92093.1"/>
    </source>
</evidence>
<dbReference type="Pfam" id="PF07715">
    <property type="entry name" value="Plug"/>
    <property type="match status" value="1"/>
</dbReference>
<evidence type="ECO:0000256" key="1">
    <source>
        <dbReference type="ARBA" id="ARBA00004571"/>
    </source>
</evidence>
<evidence type="ECO:0000256" key="9">
    <source>
        <dbReference type="RuleBase" id="RU003357"/>
    </source>
</evidence>
<accession>A0A1H8CAI1</accession>
<dbReference type="PROSITE" id="PS52016">
    <property type="entry name" value="TONB_DEPENDENT_REC_3"/>
    <property type="match status" value="1"/>
</dbReference>
<dbReference type="SUPFAM" id="SSF56935">
    <property type="entry name" value="Porins"/>
    <property type="match status" value="1"/>
</dbReference>
<dbReference type="InterPro" id="IPR000531">
    <property type="entry name" value="Beta-barrel_TonB"/>
</dbReference>
<keyword evidence="3 8" id="KW-1134">Transmembrane beta strand</keyword>
<dbReference type="NCBIfam" id="TIGR04056">
    <property type="entry name" value="OMP_RagA_SusC"/>
    <property type="match status" value="1"/>
</dbReference>
<gene>
    <name evidence="12" type="ORF">SAMN04488505_10750</name>
</gene>
<dbReference type="AlphaFoldDB" id="A0A1H8CAI1"/>
<feature type="domain" description="TonB-dependent receptor-like beta-barrel" evidence="10">
    <location>
        <begin position="541"/>
        <end position="1079"/>
    </location>
</feature>
<evidence type="ECO:0000259" key="10">
    <source>
        <dbReference type="Pfam" id="PF00593"/>
    </source>
</evidence>
<protein>
    <submittedName>
        <fullName evidence="12">TonB-linked outer membrane protein, SusC/RagA family</fullName>
    </submittedName>
</protein>
<keyword evidence="4 8" id="KW-0812">Transmembrane</keyword>
<evidence type="ECO:0000256" key="8">
    <source>
        <dbReference type="PROSITE-ProRule" id="PRU01360"/>
    </source>
</evidence>
<feature type="domain" description="TonB-dependent receptor plug" evidence="11">
    <location>
        <begin position="229"/>
        <end position="357"/>
    </location>
</feature>